<keyword evidence="3" id="KW-1185">Reference proteome</keyword>
<organism evidence="2 3">
    <name type="scientific">Lysobacter brunescens</name>
    <dbReference type="NCBI Taxonomy" id="262323"/>
    <lineage>
        <taxon>Bacteria</taxon>
        <taxon>Pseudomonadati</taxon>
        <taxon>Pseudomonadota</taxon>
        <taxon>Gammaproteobacteria</taxon>
        <taxon>Lysobacterales</taxon>
        <taxon>Lysobacteraceae</taxon>
        <taxon>Lysobacter</taxon>
    </lineage>
</organism>
<protein>
    <submittedName>
        <fullName evidence="2">Type VI secretion system protein TssA</fullName>
    </submittedName>
</protein>
<dbReference type="PANTHER" id="PTHR37951">
    <property type="entry name" value="CYTOPLASMIC PROTEIN-RELATED"/>
    <property type="match status" value="1"/>
</dbReference>
<name>A0ABW2YDG8_9GAMM</name>
<dbReference type="NCBIfam" id="TIGR03363">
    <property type="entry name" value="VI_chp_8"/>
    <property type="match status" value="1"/>
</dbReference>
<dbReference type="PANTHER" id="PTHR37951:SF1">
    <property type="entry name" value="TYPE VI SECRETION SYSTEM COMPONENT TSSA1"/>
    <property type="match status" value="1"/>
</dbReference>
<dbReference type="RefSeq" id="WP_386824575.1">
    <property type="nucleotide sequence ID" value="NZ_JBHTIF010000002.1"/>
</dbReference>
<dbReference type="EMBL" id="JBHTIF010000002">
    <property type="protein sequence ID" value="MFD0726587.1"/>
    <property type="molecule type" value="Genomic_DNA"/>
</dbReference>
<evidence type="ECO:0000313" key="2">
    <source>
        <dbReference type="EMBL" id="MFD0726587.1"/>
    </source>
</evidence>
<dbReference type="Proteomes" id="UP001597110">
    <property type="component" value="Unassembled WGS sequence"/>
</dbReference>
<evidence type="ECO:0000313" key="3">
    <source>
        <dbReference type="Proteomes" id="UP001597110"/>
    </source>
</evidence>
<dbReference type="InterPro" id="IPR010657">
    <property type="entry name" value="ImpA_N"/>
</dbReference>
<proteinExistence type="predicted"/>
<feature type="domain" description="ImpA N-terminal" evidence="1">
    <location>
        <begin position="24"/>
        <end position="133"/>
    </location>
</feature>
<dbReference type="Pfam" id="PF06812">
    <property type="entry name" value="ImpA_N"/>
    <property type="match status" value="1"/>
</dbReference>
<comment type="caution">
    <text evidence="2">The sequence shown here is derived from an EMBL/GenBank/DDBJ whole genome shotgun (WGS) entry which is preliminary data.</text>
</comment>
<evidence type="ECO:0000259" key="1">
    <source>
        <dbReference type="Pfam" id="PF06812"/>
    </source>
</evidence>
<dbReference type="InterPro" id="IPR017740">
    <property type="entry name" value="TssA-like"/>
</dbReference>
<sequence>MNEQQQAHDRYFRATVGQAWDALLAPLPGASPAGHPAHEDEDYRRIRHERTEEDATLPQGAWERELKRADWQAVGELSARALAYRSKDLQFAAWLFESLIVRTGFQALTPCLSLVEALMSSYGQDLHPRSEEHVANLWTWIAHKLLLPLRKVPLTATGGDRDYAWNDWEQARRNEQIRASLGRQRESEIEGASLADVGAGLACTPNERLAFLHGCISDGLQALDRLEHAGDAVWGDKLPSLAPMRDLLEEIGILLTGEARRRGLVSLPAQEEDASDDEAADGMHAPAVVSGNHDRRQVYVALAEIAHALEVIEPHSPVPYLIRRAVAWGGLNTAQLYSEVFVRCGGQINIFELLGLGDPVAGQERSAAG</sequence>
<accession>A0ABW2YDG8</accession>
<gene>
    <name evidence="2" type="primary">tssA</name>
    <name evidence="2" type="ORF">ACFQ0E_13380</name>
</gene>
<reference evidence="3" key="1">
    <citation type="journal article" date="2019" name="Int. J. Syst. Evol. Microbiol.">
        <title>The Global Catalogue of Microorganisms (GCM) 10K type strain sequencing project: providing services to taxonomists for standard genome sequencing and annotation.</title>
        <authorList>
            <consortium name="The Broad Institute Genomics Platform"/>
            <consortium name="The Broad Institute Genome Sequencing Center for Infectious Disease"/>
            <person name="Wu L."/>
            <person name="Ma J."/>
        </authorList>
    </citation>
    <scope>NUCLEOTIDE SEQUENCE [LARGE SCALE GENOMIC DNA]</scope>
    <source>
        <strain evidence="3">CCUG 55585</strain>
    </source>
</reference>